<comment type="caution">
    <text evidence="12">Was originally thought to be a dihydrodipicolinate reductase (DHDPR), catalyzing the conversion of dihydrodipicolinate to tetrahydrodipicolinate. However, it was shown in E.coli that the substrate of the enzymatic reaction is not dihydrodipicolinate (DHDP) but in fact (2S,4S)-4-hydroxy-2,3,4,5-tetrahydrodipicolinic acid (HTPA), the product released by the DapA-catalyzed reaction.</text>
</comment>
<dbReference type="InterPro" id="IPR036291">
    <property type="entry name" value="NAD(P)-bd_dom_sf"/>
</dbReference>
<feature type="binding site" evidence="12">
    <location>
        <begin position="75"/>
        <end position="77"/>
    </location>
    <ligand>
        <name>NAD(+)</name>
        <dbReference type="ChEBI" id="CHEBI:57540"/>
    </ligand>
</feature>
<dbReference type="InterPro" id="IPR000846">
    <property type="entry name" value="DapB_N"/>
</dbReference>
<keyword evidence="6 12" id="KW-0520">NAD</keyword>
<dbReference type="HAMAP" id="MF_00102">
    <property type="entry name" value="DapB"/>
    <property type="match status" value="1"/>
</dbReference>
<feature type="domain" description="Dihydrodipicolinate reductase C-terminal" evidence="14">
    <location>
        <begin position="106"/>
        <end position="239"/>
    </location>
</feature>
<keyword evidence="7 12" id="KW-0457">Lysine biosynthesis</keyword>
<comment type="subunit">
    <text evidence="12">Homotetramer.</text>
</comment>
<evidence type="ECO:0000256" key="11">
    <source>
        <dbReference type="ARBA" id="ARBA00049396"/>
    </source>
</evidence>
<evidence type="ECO:0000256" key="2">
    <source>
        <dbReference type="ARBA" id="ARBA00022605"/>
    </source>
</evidence>
<name>A0A2A8CYK5_9BACT</name>
<evidence type="ECO:0000256" key="4">
    <source>
        <dbReference type="ARBA" id="ARBA00022915"/>
    </source>
</evidence>
<dbReference type="PANTHER" id="PTHR20836:SF0">
    <property type="entry name" value="4-HYDROXY-TETRAHYDRODIPICOLINATE REDUCTASE 1, CHLOROPLASTIC-RELATED"/>
    <property type="match status" value="1"/>
</dbReference>
<dbReference type="Gene3D" id="3.30.360.10">
    <property type="entry name" value="Dihydrodipicolinate Reductase, domain 2"/>
    <property type="match status" value="1"/>
</dbReference>
<keyword evidence="12" id="KW-0963">Cytoplasm</keyword>
<feature type="binding site" evidence="12">
    <location>
        <position position="136"/>
    </location>
    <ligand>
        <name>(S)-2,3,4,5-tetrahydrodipicolinate</name>
        <dbReference type="ChEBI" id="CHEBI:16845"/>
    </ligand>
</feature>
<evidence type="ECO:0000313" key="16">
    <source>
        <dbReference type="Proteomes" id="UP000220102"/>
    </source>
</evidence>
<evidence type="ECO:0000313" key="15">
    <source>
        <dbReference type="EMBL" id="PEN13775.1"/>
    </source>
</evidence>
<dbReference type="PIRSF" id="PIRSF000161">
    <property type="entry name" value="DHPR"/>
    <property type="match status" value="1"/>
</dbReference>
<comment type="function">
    <text evidence="12">Catalyzes the conversion of 4-hydroxy-tetrahydrodipicolinate (HTPA) to tetrahydrodipicolinate.</text>
</comment>
<dbReference type="UniPathway" id="UPA00034">
    <property type="reaction ID" value="UER00018"/>
</dbReference>
<dbReference type="CDD" id="cd02274">
    <property type="entry name" value="DHDPR_N"/>
    <property type="match status" value="1"/>
</dbReference>
<dbReference type="GO" id="GO:0008839">
    <property type="term" value="F:4-hydroxy-tetrahydrodipicolinate reductase"/>
    <property type="evidence" value="ECO:0007669"/>
    <property type="project" value="UniProtKB-UniRule"/>
</dbReference>
<dbReference type="Pfam" id="PF01113">
    <property type="entry name" value="DapB_N"/>
    <property type="match status" value="1"/>
</dbReference>
<feature type="binding site" evidence="12">
    <location>
        <position position="28"/>
    </location>
    <ligand>
        <name>NAD(+)</name>
        <dbReference type="ChEBI" id="CHEBI:57540"/>
    </ligand>
</feature>
<keyword evidence="3 12" id="KW-0521">NADP</keyword>
<keyword evidence="16" id="KW-1185">Reference proteome</keyword>
<evidence type="ECO:0000256" key="1">
    <source>
        <dbReference type="ARBA" id="ARBA00006642"/>
    </source>
</evidence>
<evidence type="ECO:0000256" key="6">
    <source>
        <dbReference type="ARBA" id="ARBA00023027"/>
    </source>
</evidence>
<evidence type="ECO:0000256" key="7">
    <source>
        <dbReference type="ARBA" id="ARBA00023154"/>
    </source>
</evidence>
<evidence type="ECO:0000256" key="12">
    <source>
        <dbReference type="HAMAP-Rule" id="MF_00102"/>
    </source>
</evidence>
<comment type="pathway">
    <text evidence="8 12">Amino-acid biosynthesis; L-lysine biosynthesis via DAP pathway; (S)-tetrahydrodipicolinate from L-aspartate: step 4/4.</text>
</comment>
<feature type="active site" description="Proton donor" evidence="12">
    <location>
        <position position="139"/>
    </location>
</feature>
<comment type="catalytic activity">
    <reaction evidence="10 12">
        <text>(S)-2,3,4,5-tetrahydrodipicolinate + NADP(+) + H2O = (2S,4S)-4-hydroxy-2,3,4,5-tetrahydrodipicolinate + NADPH + H(+)</text>
        <dbReference type="Rhea" id="RHEA:35331"/>
        <dbReference type="ChEBI" id="CHEBI:15377"/>
        <dbReference type="ChEBI" id="CHEBI:15378"/>
        <dbReference type="ChEBI" id="CHEBI:16845"/>
        <dbReference type="ChEBI" id="CHEBI:57783"/>
        <dbReference type="ChEBI" id="CHEBI:58349"/>
        <dbReference type="ChEBI" id="CHEBI:67139"/>
        <dbReference type="EC" id="1.17.1.8"/>
    </reaction>
</comment>
<dbReference type="OrthoDB" id="9790352at2"/>
<feature type="active site" description="Proton donor/acceptor" evidence="12">
    <location>
        <position position="135"/>
    </location>
</feature>
<feature type="domain" description="Dihydrodipicolinate reductase N-terminal" evidence="13">
    <location>
        <begin position="1"/>
        <end position="103"/>
    </location>
</feature>
<dbReference type="GO" id="GO:0005829">
    <property type="term" value="C:cytosol"/>
    <property type="evidence" value="ECO:0007669"/>
    <property type="project" value="TreeGrafter"/>
</dbReference>
<evidence type="ECO:0000256" key="10">
    <source>
        <dbReference type="ARBA" id="ARBA00049080"/>
    </source>
</evidence>
<organism evidence="15 16">
    <name type="scientific">Longibacter salinarum</name>
    <dbReference type="NCBI Taxonomy" id="1850348"/>
    <lineage>
        <taxon>Bacteria</taxon>
        <taxon>Pseudomonadati</taxon>
        <taxon>Rhodothermota</taxon>
        <taxon>Rhodothermia</taxon>
        <taxon>Rhodothermales</taxon>
        <taxon>Salisaetaceae</taxon>
        <taxon>Longibacter</taxon>
    </lineage>
</organism>
<dbReference type="Pfam" id="PF05173">
    <property type="entry name" value="DapB_C"/>
    <property type="match status" value="1"/>
</dbReference>
<dbReference type="NCBIfam" id="TIGR00036">
    <property type="entry name" value="dapB"/>
    <property type="match status" value="1"/>
</dbReference>
<dbReference type="PANTHER" id="PTHR20836">
    <property type="entry name" value="DIHYDRODIPICOLINATE REDUCTASE"/>
    <property type="match status" value="1"/>
</dbReference>
<comment type="catalytic activity">
    <reaction evidence="11 12">
        <text>(S)-2,3,4,5-tetrahydrodipicolinate + NAD(+) + H2O = (2S,4S)-4-hydroxy-2,3,4,5-tetrahydrodipicolinate + NADH + H(+)</text>
        <dbReference type="Rhea" id="RHEA:35323"/>
        <dbReference type="ChEBI" id="CHEBI:15377"/>
        <dbReference type="ChEBI" id="CHEBI:15378"/>
        <dbReference type="ChEBI" id="CHEBI:16845"/>
        <dbReference type="ChEBI" id="CHEBI:57540"/>
        <dbReference type="ChEBI" id="CHEBI:57945"/>
        <dbReference type="ChEBI" id="CHEBI:67139"/>
        <dbReference type="EC" id="1.17.1.8"/>
    </reaction>
</comment>
<dbReference type="AlphaFoldDB" id="A0A2A8CYK5"/>
<evidence type="ECO:0000256" key="9">
    <source>
        <dbReference type="ARBA" id="ARBA00038983"/>
    </source>
</evidence>
<reference evidence="15 16" key="1">
    <citation type="submission" date="2017-10" db="EMBL/GenBank/DDBJ databases">
        <title>Draft genome of Longibacter Salinarum.</title>
        <authorList>
            <person name="Goh K.M."/>
            <person name="Shamsir M.S."/>
            <person name="Lim S.W."/>
        </authorList>
    </citation>
    <scope>NUCLEOTIDE SEQUENCE [LARGE SCALE GENOMIC DNA]</scope>
    <source>
        <strain evidence="15 16">KCTC 52045</strain>
    </source>
</reference>
<keyword evidence="2 12" id="KW-0028">Amino-acid biosynthesis</keyword>
<dbReference type="Proteomes" id="UP000220102">
    <property type="component" value="Unassembled WGS sequence"/>
</dbReference>
<evidence type="ECO:0000259" key="13">
    <source>
        <dbReference type="Pfam" id="PF01113"/>
    </source>
</evidence>
<sequence>MQIALVGTGQMGQAVDALAESQGHQVVDRFDGDRPLVSTDPDHITADVAIDFSLPKVALDHLRWYCENGLPAVVGTTGWYDDLPRVRNWVEENGASVLYAPNFSIGVAVLRRAVQSVGPLLNRLPDYDAFVHEMHHTKKVDSPSGTAQMLGELLIEQLDRKTHVDGEAQHDQIDASALHVSSTRAGSVFGEHTVGFDSPYDRISLEHRAKSRHGFAFGALQAADWLQGRSGLFTLDDVLDDWIGELN</sequence>
<feature type="binding site" evidence="12">
    <location>
        <begin position="145"/>
        <end position="146"/>
    </location>
    <ligand>
        <name>(S)-2,3,4,5-tetrahydrodipicolinate</name>
        <dbReference type="ChEBI" id="CHEBI:16845"/>
    </ligand>
</feature>
<dbReference type="GO" id="GO:0051287">
    <property type="term" value="F:NAD binding"/>
    <property type="evidence" value="ECO:0007669"/>
    <property type="project" value="UniProtKB-UniRule"/>
</dbReference>
<dbReference type="GO" id="GO:0019877">
    <property type="term" value="P:diaminopimelate biosynthetic process"/>
    <property type="evidence" value="ECO:0007669"/>
    <property type="project" value="UniProtKB-UniRule"/>
</dbReference>
<comment type="similarity">
    <text evidence="1 12">Belongs to the DapB family.</text>
</comment>
<gene>
    <name evidence="12 15" type="primary">dapB</name>
    <name evidence="15" type="ORF">CRI94_06810</name>
</gene>
<dbReference type="GO" id="GO:0050661">
    <property type="term" value="F:NADP binding"/>
    <property type="evidence" value="ECO:0007669"/>
    <property type="project" value="UniProtKB-UniRule"/>
</dbReference>
<protein>
    <recommendedName>
        <fullName evidence="9 12">4-hydroxy-tetrahydrodipicolinate reductase</fullName>
        <shortName evidence="12">HTPA reductase</shortName>
        <ecNumber evidence="9 12">1.17.1.8</ecNumber>
    </recommendedName>
</protein>
<dbReference type="GO" id="GO:0009089">
    <property type="term" value="P:lysine biosynthetic process via diaminopimelate"/>
    <property type="evidence" value="ECO:0007669"/>
    <property type="project" value="UniProtKB-UniRule"/>
</dbReference>
<feature type="binding site" evidence="12">
    <location>
        <position position="29"/>
    </location>
    <ligand>
        <name>NADP(+)</name>
        <dbReference type="ChEBI" id="CHEBI:58349"/>
    </ligand>
</feature>
<evidence type="ECO:0000256" key="8">
    <source>
        <dbReference type="ARBA" id="ARBA00037922"/>
    </source>
</evidence>
<comment type="caution">
    <text evidence="12">Lacks conserved residue(s) required for the propagation of feature annotation.</text>
</comment>
<dbReference type="InterPro" id="IPR022663">
    <property type="entry name" value="DapB_C"/>
</dbReference>
<dbReference type="EMBL" id="PDEQ01000003">
    <property type="protein sequence ID" value="PEN13775.1"/>
    <property type="molecule type" value="Genomic_DNA"/>
</dbReference>
<dbReference type="SUPFAM" id="SSF51735">
    <property type="entry name" value="NAD(P)-binding Rossmann-fold domains"/>
    <property type="match status" value="1"/>
</dbReference>
<dbReference type="Gene3D" id="3.40.50.720">
    <property type="entry name" value="NAD(P)-binding Rossmann-like Domain"/>
    <property type="match status" value="1"/>
</dbReference>
<dbReference type="RefSeq" id="WP_098074938.1">
    <property type="nucleotide sequence ID" value="NZ_PDEQ01000003.1"/>
</dbReference>
<keyword evidence="5 12" id="KW-0560">Oxidoreductase</keyword>
<feature type="binding site" evidence="12">
    <location>
        <begin position="100"/>
        <end position="103"/>
    </location>
    <ligand>
        <name>NAD(+)</name>
        <dbReference type="ChEBI" id="CHEBI:57540"/>
    </ligand>
</feature>
<accession>A0A2A8CYK5</accession>
<evidence type="ECO:0000256" key="5">
    <source>
        <dbReference type="ARBA" id="ARBA00023002"/>
    </source>
</evidence>
<dbReference type="GO" id="GO:0016726">
    <property type="term" value="F:oxidoreductase activity, acting on CH or CH2 groups, NAD or NADP as acceptor"/>
    <property type="evidence" value="ECO:0007669"/>
    <property type="project" value="UniProtKB-UniRule"/>
</dbReference>
<comment type="subcellular location">
    <subcellularLocation>
        <location evidence="12">Cytoplasm</location>
    </subcellularLocation>
</comment>
<proteinExistence type="inferred from homology"/>
<evidence type="ECO:0000256" key="3">
    <source>
        <dbReference type="ARBA" id="ARBA00022857"/>
    </source>
</evidence>
<comment type="caution">
    <text evidence="15">The sequence shown here is derived from an EMBL/GenBank/DDBJ whole genome shotgun (WGS) entry which is preliminary data.</text>
</comment>
<dbReference type="InterPro" id="IPR023940">
    <property type="entry name" value="DHDPR_bac"/>
</dbReference>
<dbReference type="EC" id="1.17.1.8" evidence="9 12"/>
<keyword evidence="4 12" id="KW-0220">Diaminopimelate biosynthesis</keyword>
<evidence type="ECO:0000259" key="14">
    <source>
        <dbReference type="Pfam" id="PF05173"/>
    </source>
</evidence>
<dbReference type="SUPFAM" id="SSF55347">
    <property type="entry name" value="Glyceraldehyde-3-phosphate dehydrogenase-like, C-terminal domain"/>
    <property type="match status" value="1"/>
</dbReference>